<dbReference type="EMBL" id="MN857473">
    <property type="protein sequence ID" value="QOC54177.1"/>
    <property type="molecule type" value="Genomic_DNA"/>
</dbReference>
<evidence type="ECO:0000313" key="2">
    <source>
        <dbReference type="Proteomes" id="UP000827856"/>
    </source>
</evidence>
<evidence type="ECO:0000313" key="1">
    <source>
        <dbReference type="EMBL" id="QOC54177.1"/>
    </source>
</evidence>
<reference evidence="1" key="1">
    <citation type="submission" date="2019-12" db="EMBL/GenBank/DDBJ databases">
        <title>S2B, a lysogenic bacteriophage that infects Caulobacter crescentus.</title>
        <authorList>
            <person name="Ely B."/>
            <person name="Berrios L."/>
            <person name="Thomas Q."/>
        </authorList>
    </citation>
    <scope>NUCLEOTIDE SEQUENCE</scope>
</reference>
<gene>
    <name evidence="1" type="primary">S2B_gp063c</name>
</gene>
<keyword evidence="2" id="KW-1185">Reference proteome</keyword>
<accession>A0AAE7SY69</accession>
<name>A0AAE7SY69_9CAUD</name>
<sequence>MSNHPHPAPPKARPSSARRVVRLIEPGMGWDLDRSRDALRQIGETGRMVRAFGGAL</sequence>
<protein>
    <submittedName>
        <fullName evidence="1">Uncharacterized protein</fullName>
    </submittedName>
</protein>
<dbReference type="Proteomes" id="UP000827856">
    <property type="component" value="Segment"/>
</dbReference>
<organism evidence="1 2">
    <name type="scientific">Caulobacter phage S2B</name>
    <dbReference type="NCBI Taxonomy" id="2759120"/>
    <lineage>
        <taxon>Viruses</taxon>
        <taxon>Duplodnaviria</taxon>
        <taxon>Heunggongvirae</taxon>
        <taxon>Uroviricota</taxon>
        <taxon>Caudoviricetes</taxon>
        <taxon>Autographivirales</taxon>
        <taxon>Autographivirales incertae sedis</taxon>
        <taxon>Sumtervirus</taxon>
        <taxon>Sumtervirus S2B</taxon>
    </lineage>
</organism>
<proteinExistence type="predicted"/>